<dbReference type="InterPro" id="IPR008930">
    <property type="entry name" value="Terpenoid_cyclase/PrenylTrfase"/>
</dbReference>
<dbReference type="Pfam" id="PF00207">
    <property type="entry name" value="A2M"/>
    <property type="match status" value="1"/>
</dbReference>
<dbReference type="InterPro" id="IPR051802">
    <property type="entry name" value="YfhM-like"/>
</dbReference>
<accession>A0ABW3JS13</accession>
<proteinExistence type="inferred from homology"/>
<dbReference type="Pfam" id="PF17973">
    <property type="entry name" value="bMG10"/>
    <property type="match status" value="1"/>
</dbReference>
<reference evidence="7" key="1">
    <citation type="journal article" date="2019" name="Int. J. Syst. Evol. Microbiol.">
        <title>The Global Catalogue of Microorganisms (GCM) 10K type strain sequencing project: providing services to taxonomists for standard genome sequencing and annotation.</title>
        <authorList>
            <consortium name="The Broad Institute Genomics Platform"/>
            <consortium name="The Broad Institute Genome Sequencing Center for Infectious Disease"/>
            <person name="Wu L."/>
            <person name="Ma J."/>
        </authorList>
    </citation>
    <scope>NUCLEOTIDE SEQUENCE [LARGE SCALE GENOMIC DNA]</scope>
    <source>
        <strain evidence="7">CCUG 60527</strain>
    </source>
</reference>
<comment type="caution">
    <text evidence="6">The sequence shown here is derived from an EMBL/GenBank/DDBJ whole genome shotgun (WGS) entry which is preliminary data.</text>
</comment>
<dbReference type="Gene3D" id="2.60.40.1930">
    <property type="match status" value="1"/>
</dbReference>
<feature type="signal peptide" evidence="3">
    <location>
        <begin position="1"/>
        <end position="20"/>
    </location>
</feature>
<dbReference type="Gene3D" id="1.50.10.20">
    <property type="match status" value="1"/>
</dbReference>
<dbReference type="Pfam" id="PF13715">
    <property type="entry name" value="CarbopepD_reg_2"/>
    <property type="match status" value="1"/>
</dbReference>
<evidence type="ECO:0000256" key="2">
    <source>
        <dbReference type="SAM" id="Coils"/>
    </source>
</evidence>
<evidence type="ECO:0000256" key="3">
    <source>
        <dbReference type="SAM" id="SignalP"/>
    </source>
</evidence>
<dbReference type="PANTHER" id="PTHR40094:SF1">
    <property type="entry name" value="UBIQUITIN DOMAIN-CONTAINING PROTEIN"/>
    <property type="match status" value="1"/>
</dbReference>
<dbReference type="Pfam" id="PF07703">
    <property type="entry name" value="A2M_BRD"/>
    <property type="match status" value="1"/>
</dbReference>
<dbReference type="InterPro" id="IPR002890">
    <property type="entry name" value="MG2"/>
</dbReference>
<dbReference type="SUPFAM" id="SSF48239">
    <property type="entry name" value="Terpenoid cyclases/Protein prenyltransferases"/>
    <property type="match status" value="1"/>
</dbReference>
<keyword evidence="3" id="KW-0732">Signal</keyword>
<dbReference type="SMART" id="SM01419">
    <property type="entry name" value="Thiol-ester_cl"/>
    <property type="match status" value="1"/>
</dbReference>
<dbReference type="RefSeq" id="WP_386107122.1">
    <property type="nucleotide sequence ID" value="NZ_JBHTJR010000045.1"/>
</dbReference>
<evidence type="ECO:0000259" key="4">
    <source>
        <dbReference type="SMART" id="SM01359"/>
    </source>
</evidence>
<feature type="domain" description="Alpha-2-macroglobulin" evidence="5">
    <location>
        <begin position="1335"/>
        <end position="1425"/>
    </location>
</feature>
<gene>
    <name evidence="6" type="ORF">ACFQ1U_08050</name>
</gene>
<dbReference type="Pfam" id="PF01835">
    <property type="entry name" value="MG2"/>
    <property type="match status" value="1"/>
</dbReference>
<dbReference type="EMBL" id="JBHTJR010000045">
    <property type="protein sequence ID" value="MFD0993154.1"/>
    <property type="molecule type" value="Genomic_DNA"/>
</dbReference>
<evidence type="ECO:0000313" key="6">
    <source>
        <dbReference type="EMBL" id="MFD0993154.1"/>
    </source>
</evidence>
<dbReference type="InterPro" id="IPR011625">
    <property type="entry name" value="A2M_N_BRD"/>
</dbReference>
<evidence type="ECO:0000256" key="1">
    <source>
        <dbReference type="ARBA" id="ARBA00010556"/>
    </source>
</evidence>
<feature type="coiled-coil region" evidence="2">
    <location>
        <begin position="1299"/>
        <end position="1326"/>
    </location>
</feature>
<dbReference type="SMART" id="SM01360">
    <property type="entry name" value="A2M"/>
    <property type="match status" value="1"/>
</dbReference>
<feature type="chain" id="PRO_5047305075" evidence="3">
    <location>
        <begin position="21"/>
        <end position="2115"/>
    </location>
</feature>
<dbReference type="SUPFAM" id="SSF49464">
    <property type="entry name" value="Carboxypeptidase regulatory domain-like"/>
    <property type="match status" value="1"/>
</dbReference>
<sequence>MKKLTPILLTLFLFSITLNAQENYEELWSEVHKYELDNLPKSALKVVENIYKKADLTNNSPQIIKALIFKSKFSLILEEDAQLKIVNDLKKHINNAKFPTKNVLENILANLYWQYFNQNRWRFYNRTNTNSKVNIDDFRTWDLQTLFKEIHKYYQLSINDSEKLQKIPVKTFSDIIDIDKNAEKYRPTLYDFLAHNALEFYQTNETNITQPSYQFKLKDSDLICDANHFSDMKITSKDSLSLQLNALKIYKKLIKYHLSKNNVNALADVDLLRLDFVKKHASFNNINKLYLETLQQTAQQHKNHEISGLYDHRIALLYREKANTYHAANNKNHQFKNADAVEICKKVIDKFPKTKAAKLCTNLLNDITQKSLAIKAEEHVPSQVFSKILVTYKNIDELDVTIYSISEKQDESFKAIYKQEEKINFIAKLKQVANFQEKLKNEKDYQQHSSEIVLPKLGKGKFLIVAKNNSDTNEVIIKTQTIQVTNLVLVTDKKNNENIFRVYNRLNGKPLANVKIQLSNKKHRYGNKINKKLTTNNNGFVSHTYNKDYYNVSAKLTFNDDVAYFDNIYLTRRYNNNYHDNNVITNVSIFTDRAIYRPGQTVYFKGIALEKFKNKSEVLAHDYLFVNFKDANGQLIKELELKTNDFGSFSEEYKIPEIGLTGNFNIEVIINTKRFYKSIAVEEYKRPKFQTEFKPVTKTYKVNDSVTVTGIANAYSGASISNAKVVYRVHRKVQYPRWYWWSYWRKPSFNSAPQEITYGETVTNSNGEYFIKFKALPDESVAVKNQPIFTYEITADVIDINGETRTSTTNVKVGYHTMIPNIEFDTRINKKSNSTPIHISINNLNGEKVKASGTIKIFKLKAPENIYRKRPWQNPDYQIIAKDQFTKKFPYESYTNEDDFHNWGKEKLVFEEQFSSIAEKKIVLSKIKKWKSGKYIITLDVKDSLNQSVSDILYFDVYADTDKLPADNQIFNISTNKKEFKPGDEVELTVSSNATNLHLTLFVEKNNKIFSKHYFNLDKSYKKIKIPVTKNDLGGFGITYHYIYRNSFYASSYKIEVPYPSKEIEITTNTFRDKISPNSLEKWSFNIKGPKKDVVLAEILASMYDASLDQFATNNWTFNPFNLKNYYVTNYASANASIGIINFNTITNPQKKSIYIPNQKRNTFNWFGFSLNNNKWVYKNYLRKLTMQRTKFDGTLSGVVEDETGPLPGVSVLIKGTNYGTETDFDGNFEIKVNKGDIVQFNYVGFETIELTVEDFNKAYILMEGSNTLDEVVVVGYGTQKRKKMSKVLEGKAAGVTVSENLETVNSEADSEIDEVTENKQSLSQIKARKNLQETAFFYPHLTTDKEGNVSFSFTTPEALTTWKLQLLSHTKNLEYATKTLEAVSQKELMVTPNAPRFLREGDTITLSSKISNLTKSKLSGNAQLFLTDAITGKNIDVALKNTDKQQSFSVDSKGNTQVSWQLIIPPTVSSVKYKIVAQAGNFSDGEQNILPVLPNRMLVTETLPMWIGSNQTKNFNLDKLKNYTSTTLSHHKLTLEVSSNPVWYAVQALPYLMEYPFECAEQTFSRYYANSLASHIINKNPKIKTVFESWKNSDAMLSNLEKNQELKSLLIQETPWLRGAQSEKEQKKRIALLFELNKLENNLSKAIHKLSDLQLNNGGFPWFKGGNYPNIYITNHITTGFGHLNKLGIANNDSKIQKLLKKSVAFLDNEIVATYNELLKNAEIIKDKEGETASKNFLAKNNVNYFIIQYLYMRSFFNEMALNTKTSKAVSYYQKQTATYWTDFNLLAKGQIALTQHRLNNSDVALKIVKSLKETSIISDELGMYWKENKAGWYWHQAPIETQSLLIETFSEIENDTKTIDLLKVWLLKNKQVNKWSTTKATTNAIYSLLLKGSDWLSVSNNLDISVGNQKINADKLADVKVEAGTGYFKTSWNANEISKNLGSVTLTKNSEGIAWAGLYWQYFEDLDKITAAKTPLQLEKKLFKKVNSDTGKQLKVITNKTPLEVGDLVTVRIELKADRDMSFIHMKDKRAASFEPVDVLSTYKWQDGLGYYQSTKDAATNFFFDRLPKGIYIFEYDVRVNNKGNFSAGVTTIQSMYAPEFTSHSNGTRITVK</sequence>
<dbReference type="InterPro" id="IPR008969">
    <property type="entry name" value="CarboxyPept-like_regulatory"/>
</dbReference>
<protein>
    <submittedName>
        <fullName evidence="6">Alpha-2-macroglobulin family protein</fullName>
    </submittedName>
</protein>
<evidence type="ECO:0000259" key="5">
    <source>
        <dbReference type="SMART" id="SM01360"/>
    </source>
</evidence>
<keyword evidence="7" id="KW-1185">Reference proteome</keyword>
<comment type="similarity">
    <text evidence="1">Belongs to the protease inhibitor I39 (alpha-2-macroglobulin) family. Bacterial alpha-2-macroglobulin subfamily.</text>
</comment>
<evidence type="ECO:0000313" key="7">
    <source>
        <dbReference type="Proteomes" id="UP001597062"/>
    </source>
</evidence>
<dbReference type="InterPro" id="IPR001599">
    <property type="entry name" value="Macroglobln_a2"/>
</dbReference>
<dbReference type="PANTHER" id="PTHR40094">
    <property type="entry name" value="ALPHA-2-MACROGLOBULIN HOMOLOG"/>
    <property type="match status" value="1"/>
</dbReference>
<organism evidence="6 7">
    <name type="scientific">Tenacibaculum geojense</name>
    <dbReference type="NCBI Taxonomy" id="915352"/>
    <lineage>
        <taxon>Bacteria</taxon>
        <taxon>Pseudomonadati</taxon>
        <taxon>Bacteroidota</taxon>
        <taxon>Flavobacteriia</taxon>
        <taxon>Flavobacteriales</taxon>
        <taxon>Flavobacteriaceae</taxon>
        <taxon>Tenacibaculum</taxon>
    </lineage>
</organism>
<dbReference type="InterPro" id="IPR041246">
    <property type="entry name" value="Bact_MG10"/>
</dbReference>
<name>A0ABW3JS13_9FLAO</name>
<dbReference type="SMART" id="SM01359">
    <property type="entry name" value="A2M_N_2"/>
    <property type="match status" value="1"/>
</dbReference>
<keyword evidence="2" id="KW-0175">Coiled coil</keyword>
<dbReference type="InterPro" id="IPR047565">
    <property type="entry name" value="Alpha-macroglob_thiol-ester_cl"/>
</dbReference>
<feature type="domain" description="Alpha-2-macroglobulin bait region" evidence="4">
    <location>
        <begin position="971"/>
        <end position="1111"/>
    </location>
</feature>
<dbReference type="Proteomes" id="UP001597062">
    <property type="component" value="Unassembled WGS sequence"/>
</dbReference>